<feature type="compositionally biased region" description="Basic and acidic residues" evidence="1">
    <location>
        <begin position="119"/>
        <end position="129"/>
    </location>
</feature>
<evidence type="ECO:0000313" key="3">
    <source>
        <dbReference type="Proteomes" id="UP000069940"/>
    </source>
</evidence>
<protein>
    <submittedName>
        <fullName evidence="2">Uncharacterized protein</fullName>
    </submittedName>
</protein>
<reference evidence="2" key="2">
    <citation type="submission" date="2025-05" db="UniProtKB">
        <authorList>
            <consortium name="EnsemblMetazoa"/>
        </authorList>
    </citation>
    <scope>IDENTIFICATION</scope>
    <source>
        <strain evidence="2">Foshan</strain>
    </source>
</reference>
<evidence type="ECO:0000313" key="2">
    <source>
        <dbReference type="EnsemblMetazoa" id="AALFPA23_021354.P31560"/>
    </source>
</evidence>
<dbReference type="RefSeq" id="XP_019530052.3">
    <property type="nucleotide sequence ID" value="XM_019674507.3"/>
</dbReference>
<proteinExistence type="predicted"/>
<feature type="compositionally biased region" description="Polar residues" evidence="1">
    <location>
        <begin position="161"/>
        <end position="172"/>
    </location>
</feature>
<name>A0ABM1ZSV8_AEDAL</name>
<organism evidence="2 3">
    <name type="scientific">Aedes albopictus</name>
    <name type="common">Asian tiger mosquito</name>
    <name type="synonym">Stegomyia albopicta</name>
    <dbReference type="NCBI Taxonomy" id="7160"/>
    <lineage>
        <taxon>Eukaryota</taxon>
        <taxon>Metazoa</taxon>
        <taxon>Ecdysozoa</taxon>
        <taxon>Arthropoda</taxon>
        <taxon>Hexapoda</taxon>
        <taxon>Insecta</taxon>
        <taxon>Pterygota</taxon>
        <taxon>Neoptera</taxon>
        <taxon>Endopterygota</taxon>
        <taxon>Diptera</taxon>
        <taxon>Nematocera</taxon>
        <taxon>Culicoidea</taxon>
        <taxon>Culicidae</taxon>
        <taxon>Culicinae</taxon>
        <taxon>Aedini</taxon>
        <taxon>Aedes</taxon>
        <taxon>Stegomyia</taxon>
    </lineage>
</organism>
<feature type="region of interest" description="Disordered" evidence="1">
    <location>
        <begin position="1"/>
        <end position="31"/>
    </location>
</feature>
<feature type="region of interest" description="Disordered" evidence="1">
    <location>
        <begin position="44"/>
        <end position="70"/>
    </location>
</feature>
<accession>A0ABM1ZSV8</accession>
<feature type="region of interest" description="Disordered" evidence="1">
    <location>
        <begin position="119"/>
        <end position="259"/>
    </location>
</feature>
<sequence>MAGQKFFHGLTEGMINRASGRPDRQKSSFYWPDEYLQDPEEIYKTSSRRQSAASSIMSTPTQECASPASEYESADVLKQRHKSNAESHIAFYDECDSSFSEIERDRQREKLRIEQFLREQSDDVSEMAKTRRQNTLKSRIQFYDMDEPGDRSPPKARSPTKPYTNGYHTPQTPDHGDPPRYSPMSNGGADRLRRQLSSPGGSSEYHYSARYTGSYEDFEEDDDRRSYKSTELNFSPPGTPGGGGGGGSDVPEHKRISQRHLRSSINFCNGVAVADDSSAPRKTASVRESAATQRVGVGLPNL</sequence>
<evidence type="ECO:0000256" key="1">
    <source>
        <dbReference type="SAM" id="MobiDB-lite"/>
    </source>
</evidence>
<dbReference type="GeneID" id="109401897"/>
<dbReference type="EnsemblMetazoa" id="AALFPA23_021354.R31560">
    <property type="protein sequence ID" value="AALFPA23_021354.P31560"/>
    <property type="gene ID" value="AALFPA23_021354"/>
</dbReference>
<dbReference type="Proteomes" id="UP000069940">
    <property type="component" value="Unassembled WGS sequence"/>
</dbReference>
<keyword evidence="3" id="KW-1185">Reference proteome</keyword>
<reference evidence="3" key="1">
    <citation type="journal article" date="2015" name="Proc. Natl. Acad. Sci. U.S.A.">
        <title>Genome sequence of the Asian Tiger mosquito, Aedes albopictus, reveals insights into its biology, genetics, and evolution.</title>
        <authorList>
            <person name="Chen X.G."/>
            <person name="Jiang X."/>
            <person name="Gu J."/>
            <person name="Xu M."/>
            <person name="Wu Y."/>
            <person name="Deng Y."/>
            <person name="Zhang C."/>
            <person name="Bonizzoni M."/>
            <person name="Dermauw W."/>
            <person name="Vontas J."/>
            <person name="Armbruster P."/>
            <person name="Huang X."/>
            <person name="Yang Y."/>
            <person name="Zhang H."/>
            <person name="He W."/>
            <person name="Peng H."/>
            <person name="Liu Y."/>
            <person name="Wu K."/>
            <person name="Chen J."/>
            <person name="Lirakis M."/>
            <person name="Topalis P."/>
            <person name="Van Leeuwen T."/>
            <person name="Hall A.B."/>
            <person name="Jiang X."/>
            <person name="Thorpe C."/>
            <person name="Mueller R.L."/>
            <person name="Sun C."/>
            <person name="Waterhouse R.M."/>
            <person name="Yan G."/>
            <person name="Tu Z.J."/>
            <person name="Fang X."/>
            <person name="James A.A."/>
        </authorList>
    </citation>
    <scope>NUCLEOTIDE SEQUENCE [LARGE SCALE GENOMIC DNA]</scope>
    <source>
        <strain evidence="3">Foshan</strain>
    </source>
</reference>
<feature type="compositionally biased region" description="Polar residues" evidence="1">
    <location>
        <begin position="44"/>
        <end position="64"/>
    </location>
</feature>
<feature type="region of interest" description="Disordered" evidence="1">
    <location>
        <begin position="276"/>
        <end position="302"/>
    </location>
</feature>